<gene>
    <name evidence="2" type="ORF">ACFQHR_06850</name>
</gene>
<sequence length="168" mass="18545">MKNKSVIFGLGLVLLSLSFGTAKAQEFGLGVRLGGYTSGITGKYYMGNSRAIEGILGTSFGRRGFQLTGLYEIHADALGIQNLQWFYGVGAHIGSFAGRHYYKRGHKYYHDSYHDQLTTVGIDGIVGLEYQITEIPISVGLDFKPFIDVNQDGLFLFPDGALTIRYIF</sequence>
<dbReference type="Proteomes" id="UP001596405">
    <property type="component" value="Unassembled WGS sequence"/>
</dbReference>
<dbReference type="EMBL" id="JBHSYQ010000003">
    <property type="protein sequence ID" value="MFC6997336.1"/>
    <property type="molecule type" value="Genomic_DNA"/>
</dbReference>
<organism evidence="2 3">
    <name type="scientific">Rufibacter roseus</name>
    <dbReference type="NCBI Taxonomy" id="1567108"/>
    <lineage>
        <taxon>Bacteria</taxon>
        <taxon>Pseudomonadati</taxon>
        <taxon>Bacteroidota</taxon>
        <taxon>Cytophagia</taxon>
        <taxon>Cytophagales</taxon>
        <taxon>Hymenobacteraceae</taxon>
        <taxon>Rufibacter</taxon>
    </lineage>
</organism>
<evidence type="ECO:0000313" key="3">
    <source>
        <dbReference type="Proteomes" id="UP001596405"/>
    </source>
</evidence>
<evidence type="ECO:0008006" key="4">
    <source>
        <dbReference type="Google" id="ProtNLM"/>
    </source>
</evidence>
<feature type="chain" id="PRO_5045928779" description="Outer membrane protein beta-barrel domain-containing protein" evidence="1">
    <location>
        <begin position="25"/>
        <end position="168"/>
    </location>
</feature>
<reference evidence="3" key="1">
    <citation type="journal article" date="2019" name="Int. J. Syst. Evol. Microbiol.">
        <title>The Global Catalogue of Microorganisms (GCM) 10K type strain sequencing project: providing services to taxonomists for standard genome sequencing and annotation.</title>
        <authorList>
            <consortium name="The Broad Institute Genomics Platform"/>
            <consortium name="The Broad Institute Genome Sequencing Center for Infectious Disease"/>
            <person name="Wu L."/>
            <person name="Ma J."/>
        </authorList>
    </citation>
    <scope>NUCLEOTIDE SEQUENCE [LARGE SCALE GENOMIC DNA]</scope>
    <source>
        <strain evidence="3">CGMCC 4.7393</strain>
    </source>
</reference>
<comment type="caution">
    <text evidence="2">The sequence shown here is derived from an EMBL/GenBank/DDBJ whole genome shotgun (WGS) entry which is preliminary data.</text>
</comment>
<feature type="signal peptide" evidence="1">
    <location>
        <begin position="1"/>
        <end position="24"/>
    </location>
</feature>
<name>A0ABW2DKN8_9BACT</name>
<evidence type="ECO:0000313" key="2">
    <source>
        <dbReference type="EMBL" id="MFC6997336.1"/>
    </source>
</evidence>
<accession>A0ABW2DKN8</accession>
<protein>
    <recommendedName>
        <fullName evidence="4">Outer membrane protein beta-barrel domain-containing protein</fullName>
    </recommendedName>
</protein>
<dbReference type="RefSeq" id="WP_066615570.1">
    <property type="nucleotide sequence ID" value="NZ_JBHSYQ010000003.1"/>
</dbReference>
<evidence type="ECO:0000256" key="1">
    <source>
        <dbReference type="SAM" id="SignalP"/>
    </source>
</evidence>
<keyword evidence="3" id="KW-1185">Reference proteome</keyword>
<proteinExistence type="predicted"/>
<keyword evidence="1" id="KW-0732">Signal</keyword>